<dbReference type="GO" id="GO:0070530">
    <property type="term" value="F:K63-linked polyubiquitin modification-dependent protein binding"/>
    <property type="evidence" value="ECO:0007669"/>
    <property type="project" value="InterPro"/>
</dbReference>
<evidence type="ECO:0000256" key="4">
    <source>
        <dbReference type="ARBA" id="ARBA00022490"/>
    </source>
</evidence>
<comment type="function">
    <text evidence="13">May act by regulating membrane trafficking and cellular morphogenesis.</text>
</comment>
<dbReference type="Proteomes" id="UP000824540">
    <property type="component" value="Unassembled WGS sequence"/>
</dbReference>
<reference evidence="16" key="1">
    <citation type="thesis" date="2021" institute="BYU ScholarsArchive" country="Provo, UT, USA">
        <title>Applications of and Algorithms for Genome Assembly and Genomic Analyses with an Emphasis on Marine Teleosts.</title>
        <authorList>
            <person name="Pickett B.D."/>
        </authorList>
    </citation>
    <scope>NUCLEOTIDE SEQUENCE</scope>
    <source>
        <strain evidence="16">HI-2016</strain>
    </source>
</reference>
<evidence type="ECO:0000256" key="6">
    <source>
        <dbReference type="ARBA" id="ARBA00022753"/>
    </source>
</evidence>
<evidence type="ECO:0000256" key="14">
    <source>
        <dbReference type="SAM" id="Coils"/>
    </source>
</evidence>
<evidence type="ECO:0000259" key="15">
    <source>
        <dbReference type="PROSITE" id="PS51801"/>
    </source>
</evidence>
<dbReference type="GO" id="GO:0055037">
    <property type="term" value="C:recycling endosome"/>
    <property type="evidence" value="ECO:0007669"/>
    <property type="project" value="UniProtKB-SubCell"/>
</dbReference>
<keyword evidence="5 13" id="KW-0479">Metal-binding</keyword>
<keyword evidence="6 13" id="KW-0967">Endosome</keyword>
<dbReference type="InterPro" id="IPR032419">
    <property type="entry name" value="CC2-LZ_dom"/>
</dbReference>
<evidence type="ECO:0000256" key="5">
    <source>
        <dbReference type="ARBA" id="ARBA00022723"/>
    </source>
</evidence>
<dbReference type="GO" id="GO:0034067">
    <property type="term" value="P:protein localization to Golgi apparatus"/>
    <property type="evidence" value="ECO:0007669"/>
    <property type="project" value="TreeGrafter"/>
</dbReference>
<feature type="domain" description="CCHC NOA-type" evidence="15">
    <location>
        <begin position="472"/>
        <end position="502"/>
    </location>
</feature>
<protein>
    <recommendedName>
        <fullName evidence="3 13">Optineurin</fullName>
    </recommendedName>
</protein>
<keyword evidence="7 12" id="KW-0863">Zinc-finger</keyword>
<evidence type="ECO:0000256" key="10">
    <source>
        <dbReference type="ARBA" id="ARBA00023054"/>
    </source>
</evidence>
<evidence type="ECO:0000313" key="17">
    <source>
        <dbReference type="Proteomes" id="UP000824540"/>
    </source>
</evidence>
<dbReference type="Pfam" id="PF18414">
    <property type="entry name" value="zf_C2H2_10"/>
    <property type="match status" value="1"/>
</dbReference>
<dbReference type="Gene3D" id="1.20.5.390">
    <property type="entry name" value="L1 transposable element, trimerization domain"/>
    <property type="match status" value="1"/>
</dbReference>
<evidence type="ECO:0000256" key="8">
    <source>
        <dbReference type="ARBA" id="ARBA00022833"/>
    </source>
</evidence>
<dbReference type="PANTHER" id="PTHR31553">
    <property type="entry name" value="NF-KAPPA-B ESSENTIAL MODULATOR"/>
    <property type="match status" value="1"/>
</dbReference>
<accession>A0A8T2N4N5</accession>
<keyword evidence="10 14" id="KW-0175">Coiled coil</keyword>
<evidence type="ECO:0000313" key="16">
    <source>
        <dbReference type="EMBL" id="KAG9335183.1"/>
    </source>
</evidence>
<dbReference type="GO" id="GO:0090161">
    <property type="term" value="P:Golgi ribbon formation"/>
    <property type="evidence" value="ECO:0007669"/>
    <property type="project" value="TreeGrafter"/>
</dbReference>
<comment type="caution">
    <text evidence="16">The sequence shown here is derived from an EMBL/GenBank/DDBJ whole genome shotgun (WGS) entry which is preliminary data.</text>
</comment>
<proteinExistence type="predicted"/>
<keyword evidence="17" id="KW-1185">Reference proteome</keyword>
<evidence type="ECO:0000256" key="9">
    <source>
        <dbReference type="ARBA" id="ARBA00023034"/>
    </source>
</evidence>
<keyword evidence="4 13" id="KW-0963">Cytoplasm</keyword>
<evidence type="ECO:0000256" key="13">
    <source>
        <dbReference type="RuleBase" id="RU367122"/>
    </source>
</evidence>
<dbReference type="CDD" id="cd09803">
    <property type="entry name" value="UBAN"/>
    <property type="match status" value="1"/>
</dbReference>
<evidence type="ECO:0000256" key="2">
    <source>
        <dbReference type="ARBA" id="ARBA00004601"/>
    </source>
</evidence>
<sequence length="502" mass="57592">MSKQGNACISFQNSTVDSEMASNTPMVNGDIPLGAPYSPGVGGQSFSHEVTLEDTIQQMKVLIKENSDLKVALRRTNMSMKERFEGLTVWKEKQKDERDFLEGKLEEARERVNQLSKRNDQLWKKLQLQEASAKGGDQSVDSSEVELMKSVIKKLQAEKSDLVALNSELQLKAGMGSPGDSFIQISEELTVSQLLQALRKETDRGDKLELQLQATTERILELEQQTANHVERETQTSLETRERECLKPRLSQSLQEGPGKEVDTLLKELQMVRDTLQRTESTKRTLVDRYQAMEQNLATLENQLMEKEKVLAENQRLKVELESSHNATKMEQKRTEDEKKNKLQLQEAYTRLNEENQRMKEEMKQMPAISREEVSVLQERLDSAENALATKQQKIDEMKQEFFRKDKELEKISVLEAQAEVYKLDFLAEREAREKIHEEKERLAEQLEILRIQHRRGLSGPPAHPQPGARGSLQIPEHACPKCNEVMPDLDSLQIHIMDCID</sequence>
<keyword evidence="8 13" id="KW-0862">Zinc</keyword>
<dbReference type="GO" id="GO:0008270">
    <property type="term" value="F:zinc ion binding"/>
    <property type="evidence" value="ECO:0007669"/>
    <property type="project" value="UniProtKB-KW"/>
</dbReference>
<feature type="coiled-coil region" evidence="14">
    <location>
        <begin position="198"/>
        <end position="232"/>
    </location>
</feature>
<dbReference type="GO" id="GO:0005776">
    <property type="term" value="C:autophagosome"/>
    <property type="evidence" value="ECO:0007669"/>
    <property type="project" value="UniProtKB-SubCell"/>
</dbReference>
<dbReference type="Gene3D" id="1.20.5.990">
    <property type="entry name" value="Nemo cc2-lz domain - 1d5 darpin complex"/>
    <property type="match status" value="1"/>
</dbReference>
<feature type="coiled-coil region" evidence="14">
    <location>
        <begin position="262"/>
        <end position="401"/>
    </location>
</feature>
<evidence type="ECO:0000256" key="7">
    <source>
        <dbReference type="ARBA" id="ARBA00022771"/>
    </source>
</evidence>
<dbReference type="InterPro" id="IPR051301">
    <property type="entry name" value="Optineurin/NFkB_EssMod"/>
</dbReference>
<gene>
    <name evidence="16" type="ORF">JZ751_005532</name>
</gene>
<dbReference type="PROSITE" id="PS51801">
    <property type="entry name" value="ZF_CCHC_NOA"/>
    <property type="match status" value="1"/>
</dbReference>
<keyword evidence="9 13" id="KW-0333">Golgi apparatus</keyword>
<feature type="coiled-coil region" evidence="14">
    <location>
        <begin position="91"/>
        <end position="125"/>
    </location>
</feature>
<dbReference type="OrthoDB" id="6343844at2759"/>
<dbReference type="InterPro" id="IPR034735">
    <property type="entry name" value="NEMO_ZF"/>
</dbReference>
<dbReference type="Pfam" id="PF11577">
    <property type="entry name" value="NEMO"/>
    <property type="match status" value="1"/>
</dbReference>
<organism evidence="16 17">
    <name type="scientific">Albula glossodonta</name>
    <name type="common">roundjaw bonefish</name>
    <dbReference type="NCBI Taxonomy" id="121402"/>
    <lineage>
        <taxon>Eukaryota</taxon>
        <taxon>Metazoa</taxon>
        <taxon>Chordata</taxon>
        <taxon>Craniata</taxon>
        <taxon>Vertebrata</taxon>
        <taxon>Euteleostomi</taxon>
        <taxon>Actinopterygii</taxon>
        <taxon>Neopterygii</taxon>
        <taxon>Teleostei</taxon>
        <taxon>Albuliformes</taxon>
        <taxon>Albulidae</taxon>
        <taxon>Albula</taxon>
    </lineage>
</organism>
<dbReference type="GO" id="GO:0048471">
    <property type="term" value="C:perinuclear region of cytoplasm"/>
    <property type="evidence" value="ECO:0007669"/>
    <property type="project" value="UniProtKB-SubCell"/>
</dbReference>
<dbReference type="GO" id="GO:0005634">
    <property type="term" value="C:nucleus"/>
    <property type="evidence" value="ECO:0007669"/>
    <property type="project" value="TreeGrafter"/>
</dbReference>
<dbReference type="GO" id="GO:0043122">
    <property type="term" value="P:regulation of canonical NF-kappaB signal transduction"/>
    <property type="evidence" value="ECO:0007669"/>
    <property type="project" value="TreeGrafter"/>
</dbReference>
<evidence type="ECO:0000256" key="1">
    <source>
        <dbReference type="ARBA" id="ARBA00004419"/>
    </source>
</evidence>
<dbReference type="InterPro" id="IPR021063">
    <property type="entry name" value="NEMO_N"/>
</dbReference>
<dbReference type="AlphaFoldDB" id="A0A8T2N4N5"/>
<dbReference type="PANTHER" id="PTHR31553:SF2">
    <property type="entry name" value="OPTINEURIN"/>
    <property type="match status" value="1"/>
</dbReference>
<evidence type="ECO:0000256" key="12">
    <source>
        <dbReference type="PROSITE-ProRule" id="PRU01142"/>
    </source>
</evidence>
<evidence type="ECO:0000256" key="11">
    <source>
        <dbReference type="ARBA" id="ARBA00023329"/>
    </source>
</evidence>
<evidence type="ECO:0000256" key="3">
    <source>
        <dbReference type="ARBA" id="ARBA00018548"/>
    </source>
</evidence>
<dbReference type="GO" id="GO:0005794">
    <property type="term" value="C:Golgi apparatus"/>
    <property type="evidence" value="ECO:0007669"/>
    <property type="project" value="UniProtKB-SubCell"/>
</dbReference>
<dbReference type="Pfam" id="PF16516">
    <property type="entry name" value="CC2-LZ"/>
    <property type="match status" value="1"/>
</dbReference>
<keyword evidence="11 13" id="KW-0968">Cytoplasmic vesicle</keyword>
<comment type="subcellular location">
    <subcellularLocation>
        <location evidence="13">Cytoplasm</location>
        <location evidence="13">Perinuclear region</location>
    </subcellularLocation>
    <subcellularLocation>
        <location evidence="13">Golgi apparatus</location>
    </subcellularLocation>
    <subcellularLocation>
        <location evidence="2 13">Golgi apparatus</location>
        <location evidence="2 13">trans-Golgi network</location>
    </subcellularLocation>
    <subcellularLocation>
        <location evidence="1 13">Cytoplasmic vesicle</location>
        <location evidence="1 13">Autophagosome</location>
    </subcellularLocation>
    <subcellularLocation>
        <location evidence="13">Cytoplasmic vesicle</location>
    </subcellularLocation>
    <subcellularLocation>
        <location evidence="13">Recycling endosome</location>
    </subcellularLocation>
</comment>
<name>A0A8T2N4N5_9TELE</name>
<dbReference type="EMBL" id="JAFBMS010000127">
    <property type="protein sequence ID" value="KAG9335183.1"/>
    <property type="molecule type" value="Genomic_DNA"/>
</dbReference>